<comment type="similarity">
    <text evidence="5 22">Belongs to the D-alanine--D-alanine ligase family.</text>
</comment>
<dbReference type="PROSITE" id="PS00844">
    <property type="entry name" value="DALA_DALA_LIGASE_2"/>
    <property type="match status" value="1"/>
</dbReference>
<evidence type="ECO:0000256" key="2">
    <source>
        <dbReference type="ARBA" id="ARBA00003921"/>
    </source>
</evidence>
<evidence type="ECO:0000256" key="20">
    <source>
        <dbReference type="ARBA" id="ARBA00076288"/>
    </source>
</evidence>
<evidence type="ECO:0000256" key="5">
    <source>
        <dbReference type="ARBA" id="ARBA00010871"/>
    </source>
</evidence>
<keyword evidence="14 22" id="KW-0573">Peptidoglycan synthesis</keyword>
<evidence type="ECO:0000256" key="17">
    <source>
        <dbReference type="ARBA" id="ARBA00047614"/>
    </source>
</evidence>
<feature type="binding site" evidence="25">
    <location>
        <position position="333"/>
    </location>
    <ligand>
        <name>Mg(2+)</name>
        <dbReference type="ChEBI" id="CHEBI:18420"/>
        <label>2</label>
    </ligand>
</feature>
<keyword evidence="16 22" id="KW-0961">Cell wall biogenesis/degradation</keyword>
<dbReference type="PROSITE" id="PS00843">
    <property type="entry name" value="DALA_DALA_LIGASE_1"/>
    <property type="match status" value="1"/>
</dbReference>
<dbReference type="Proteomes" id="UP000266301">
    <property type="component" value="Chromosome"/>
</dbReference>
<dbReference type="KEGG" id="cfer:D4Z93_11130"/>
<evidence type="ECO:0000256" key="18">
    <source>
        <dbReference type="ARBA" id="ARBA00060592"/>
    </source>
</evidence>
<evidence type="ECO:0000313" key="29">
    <source>
        <dbReference type="Proteomes" id="UP000266301"/>
    </source>
</evidence>
<dbReference type="GO" id="GO:0071555">
    <property type="term" value="P:cell wall organization"/>
    <property type="evidence" value="ECO:0007669"/>
    <property type="project" value="UniProtKB-KW"/>
</dbReference>
<evidence type="ECO:0000256" key="9">
    <source>
        <dbReference type="ARBA" id="ARBA00022723"/>
    </source>
</evidence>
<dbReference type="OrthoDB" id="9813261at2"/>
<evidence type="ECO:0000256" key="4">
    <source>
        <dbReference type="ARBA" id="ARBA00004752"/>
    </source>
</evidence>
<feature type="binding site" evidence="24">
    <location>
        <begin position="199"/>
        <end position="200"/>
    </location>
    <ligand>
        <name>ATP</name>
        <dbReference type="ChEBI" id="CHEBI:30616"/>
    </ligand>
</feature>
<keyword evidence="9 25" id="KW-0479">Metal-binding</keyword>
<dbReference type="NCBIfam" id="NF002528">
    <property type="entry name" value="PRK01966.1-4"/>
    <property type="match status" value="1"/>
</dbReference>
<dbReference type="SUPFAM" id="SSF56059">
    <property type="entry name" value="Glutathione synthetase ATP-binding domain-like"/>
    <property type="match status" value="1"/>
</dbReference>
<dbReference type="UniPathway" id="UPA00219"/>
<dbReference type="PANTHER" id="PTHR23132:SF25">
    <property type="entry name" value="D-ALANINE--D-ALANINE LIGASE A"/>
    <property type="match status" value="1"/>
</dbReference>
<dbReference type="InterPro" id="IPR016185">
    <property type="entry name" value="PreATP-grasp_dom_sf"/>
</dbReference>
<dbReference type="GO" id="GO:0009252">
    <property type="term" value="P:peptidoglycan biosynthetic process"/>
    <property type="evidence" value="ECO:0007669"/>
    <property type="project" value="UniProtKB-UniRule"/>
</dbReference>
<keyword evidence="15 25" id="KW-0464">Manganese</keyword>
<keyword evidence="7 22" id="KW-0963">Cytoplasm</keyword>
<protein>
    <recommendedName>
        <fullName evidence="19 22">D-alanine--D-alanine ligase</fullName>
        <ecNumber evidence="6 22">6.3.2.4</ecNumber>
    </recommendedName>
    <alternativeName>
        <fullName evidence="21 22">D-Ala-D-Ala ligase</fullName>
    </alternativeName>
    <alternativeName>
        <fullName evidence="20 22">D-alanylalanine synthetase</fullName>
    </alternativeName>
</protein>
<dbReference type="InterPro" id="IPR005905">
    <property type="entry name" value="D_ala_D_ala"/>
</dbReference>
<keyword evidence="13 22" id="KW-0133">Cell shape</keyword>
<feature type="active site" evidence="23">
    <location>
        <position position="16"/>
    </location>
</feature>
<dbReference type="AlphaFoldDB" id="A0A386H5M2"/>
<comment type="cofactor">
    <cofactor evidence="1">
        <name>Mn(2+)</name>
        <dbReference type="ChEBI" id="CHEBI:29035"/>
    </cofactor>
</comment>
<dbReference type="FunFam" id="3.30.1490.20:FF:000007">
    <property type="entry name" value="D-alanine--D-alanine ligase"/>
    <property type="match status" value="1"/>
</dbReference>
<feature type="active site" evidence="23">
    <location>
        <position position="199"/>
    </location>
</feature>
<dbReference type="Pfam" id="PF07478">
    <property type="entry name" value="Dala_Dala_lig_C"/>
    <property type="match status" value="1"/>
</dbReference>
<dbReference type="HAMAP" id="MF_00047">
    <property type="entry name" value="Dala_Dala_lig"/>
    <property type="match status" value="1"/>
</dbReference>
<feature type="binding site" evidence="24">
    <location>
        <begin position="191"/>
        <end position="193"/>
    </location>
    <ligand>
        <name>ATP</name>
        <dbReference type="ChEBI" id="CHEBI:30616"/>
    </ligand>
</feature>
<comment type="subcellular location">
    <subcellularLocation>
        <location evidence="3 22">Cytoplasm</location>
    </subcellularLocation>
</comment>
<feature type="binding site" evidence="25">
    <location>
        <position position="317"/>
    </location>
    <ligand>
        <name>Mg(2+)</name>
        <dbReference type="ChEBI" id="CHEBI:18420"/>
        <label>1</label>
    </ligand>
</feature>
<evidence type="ECO:0000256" key="15">
    <source>
        <dbReference type="ARBA" id="ARBA00023211"/>
    </source>
</evidence>
<dbReference type="Gene3D" id="3.30.1490.20">
    <property type="entry name" value="ATP-grasp fold, A domain"/>
    <property type="match status" value="1"/>
</dbReference>
<dbReference type="PIRSF" id="PIRSF039102">
    <property type="entry name" value="Ddl/VanB"/>
    <property type="match status" value="1"/>
</dbReference>
<dbReference type="RefSeq" id="WP_119973563.1">
    <property type="nucleotide sequence ID" value="NZ_CP032416.1"/>
</dbReference>
<evidence type="ECO:0000256" key="23">
    <source>
        <dbReference type="PIRSR" id="PIRSR039102-1"/>
    </source>
</evidence>
<dbReference type="GO" id="GO:0008360">
    <property type="term" value="P:regulation of cell shape"/>
    <property type="evidence" value="ECO:0007669"/>
    <property type="project" value="UniProtKB-KW"/>
</dbReference>
<dbReference type="PANTHER" id="PTHR23132">
    <property type="entry name" value="D-ALANINE--D-ALANINE LIGASE"/>
    <property type="match status" value="1"/>
</dbReference>
<keyword evidence="8 22" id="KW-0436">Ligase</keyword>
<feature type="binding site" evidence="25">
    <location>
        <position position="331"/>
    </location>
    <ligand>
        <name>Mg(2+)</name>
        <dbReference type="ChEBI" id="CHEBI:18420"/>
        <label>2</label>
    </ligand>
</feature>
<evidence type="ECO:0000256" key="16">
    <source>
        <dbReference type="ARBA" id="ARBA00023316"/>
    </source>
</evidence>
<dbReference type="GO" id="GO:0005829">
    <property type="term" value="C:cytosol"/>
    <property type="evidence" value="ECO:0007669"/>
    <property type="project" value="TreeGrafter"/>
</dbReference>
<evidence type="ECO:0000256" key="13">
    <source>
        <dbReference type="ARBA" id="ARBA00022960"/>
    </source>
</evidence>
<evidence type="ECO:0000313" key="28">
    <source>
        <dbReference type="EMBL" id="AYD41047.1"/>
    </source>
</evidence>
<evidence type="ECO:0000256" key="10">
    <source>
        <dbReference type="ARBA" id="ARBA00022741"/>
    </source>
</evidence>
<evidence type="ECO:0000256" key="14">
    <source>
        <dbReference type="ARBA" id="ARBA00022984"/>
    </source>
</evidence>
<keyword evidence="11 26" id="KW-0067">ATP-binding</keyword>
<comment type="function">
    <text evidence="2 22">Cell wall formation.</text>
</comment>
<dbReference type="SUPFAM" id="SSF52440">
    <property type="entry name" value="PreATP-grasp domain"/>
    <property type="match status" value="1"/>
</dbReference>
<evidence type="ECO:0000256" key="1">
    <source>
        <dbReference type="ARBA" id="ARBA00001936"/>
    </source>
</evidence>
<feature type="binding site" evidence="24">
    <location>
        <position position="146"/>
    </location>
    <ligand>
        <name>ATP</name>
        <dbReference type="ChEBI" id="CHEBI:30616"/>
    </ligand>
</feature>
<reference evidence="28 29" key="1">
    <citation type="journal article" date="2019" name="Int. J. Syst. Evol. Microbiol.">
        <title>Clostridium fermenticellae sp. nov., isolated from the mud in a fermentation cellar for the production of the Chinese liquor, baijiu.</title>
        <authorList>
            <person name="Xu P.X."/>
            <person name="Chai L.J."/>
            <person name="Qiu T."/>
            <person name="Zhang X.J."/>
            <person name="Lu Z.M."/>
            <person name="Xiao C."/>
            <person name="Wang S.T."/>
            <person name="Shen C.H."/>
            <person name="Shi J.S."/>
            <person name="Xu Z.H."/>
        </authorList>
    </citation>
    <scope>NUCLEOTIDE SEQUENCE [LARGE SCALE GENOMIC DNA]</scope>
    <source>
        <strain evidence="28 29">JN500901</strain>
    </source>
</reference>
<evidence type="ECO:0000256" key="26">
    <source>
        <dbReference type="PROSITE-ProRule" id="PRU00409"/>
    </source>
</evidence>
<dbReference type="Gene3D" id="3.30.470.20">
    <property type="entry name" value="ATP-grasp fold, B domain"/>
    <property type="match status" value="1"/>
</dbReference>
<evidence type="ECO:0000256" key="24">
    <source>
        <dbReference type="PIRSR" id="PIRSR039102-2"/>
    </source>
</evidence>
<dbReference type="InterPro" id="IPR011761">
    <property type="entry name" value="ATP-grasp"/>
</dbReference>
<feature type="active site" evidence="23">
    <location>
        <position position="338"/>
    </location>
</feature>
<feature type="binding site" evidence="24">
    <location>
        <begin position="229"/>
        <end position="237"/>
    </location>
    <ligand>
        <name>ATP</name>
        <dbReference type="ChEBI" id="CHEBI:30616"/>
    </ligand>
</feature>
<dbReference type="Pfam" id="PF01820">
    <property type="entry name" value="Dala_Dala_lig_N"/>
    <property type="match status" value="1"/>
</dbReference>
<comment type="cofactor">
    <cofactor evidence="25">
        <name>Mg(2+)</name>
        <dbReference type="ChEBI" id="CHEBI:18420"/>
    </cofactor>
    <cofactor evidence="25">
        <name>Mn(2+)</name>
        <dbReference type="ChEBI" id="CHEBI:29035"/>
    </cofactor>
    <text evidence="25">Binds 2 magnesium or manganese ions per subunit.</text>
</comment>
<dbReference type="GO" id="GO:0005524">
    <property type="term" value="F:ATP binding"/>
    <property type="evidence" value="ECO:0007669"/>
    <property type="project" value="UniProtKB-UniRule"/>
</dbReference>
<evidence type="ECO:0000256" key="21">
    <source>
        <dbReference type="ARBA" id="ARBA00077154"/>
    </source>
</evidence>
<dbReference type="InterPro" id="IPR011127">
    <property type="entry name" value="Dala_Dala_lig_N"/>
</dbReference>
<organism evidence="28 29">
    <name type="scientific">Clostridium fermenticellae</name>
    <dbReference type="NCBI Taxonomy" id="2068654"/>
    <lineage>
        <taxon>Bacteria</taxon>
        <taxon>Bacillati</taxon>
        <taxon>Bacillota</taxon>
        <taxon>Clostridia</taxon>
        <taxon>Eubacteriales</taxon>
        <taxon>Clostridiaceae</taxon>
        <taxon>Clostridium</taxon>
    </lineage>
</organism>
<keyword evidence="10 24" id="KW-0547">Nucleotide-binding</keyword>
<feature type="binding site" evidence="25">
    <location>
        <position position="331"/>
    </location>
    <ligand>
        <name>Mg(2+)</name>
        <dbReference type="ChEBI" id="CHEBI:18420"/>
        <label>1</label>
    </ligand>
</feature>
<dbReference type="InterPro" id="IPR011095">
    <property type="entry name" value="Dala_Dala_lig_C"/>
</dbReference>
<accession>A0A386H5M2</accession>
<dbReference type="InterPro" id="IPR013815">
    <property type="entry name" value="ATP_grasp_subdomain_1"/>
</dbReference>
<keyword evidence="29" id="KW-1185">Reference proteome</keyword>
<evidence type="ECO:0000256" key="12">
    <source>
        <dbReference type="ARBA" id="ARBA00022842"/>
    </source>
</evidence>
<evidence type="ECO:0000256" key="19">
    <source>
        <dbReference type="ARBA" id="ARBA00068427"/>
    </source>
</evidence>
<evidence type="ECO:0000256" key="6">
    <source>
        <dbReference type="ARBA" id="ARBA00012216"/>
    </source>
</evidence>
<dbReference type="NCBIfam" id="TIGR01205">
    <property type="entry name" value="D_ala_D_alaTIGR"/>
    <property type="match status" value="1"/>
</dbReference>
<dbReference type="PROSITE" id="PS50975">
    <property type="entry name" value="ATP_GRASP"/>
    <property type="match status" value="1"/>
</dbReference>
<evidence type="ECO:0000256" key="7">
    <source>
        <dbReference type="ARBA" id="ARBA00022490"/>
    </source>
</evidence>
<sequence>MSKINVAVMFGGRSVEHEISIITGLQVVENIDKSKYNAIPVYVDKKGDWYTGEALCDVKNYKDMPSLISKCQKVFMPPIPSMSRLYIYPMKTSLFKKEPESIDVDVVFPAFHGMHGEDGTIQGFFHLANIPYVGSGVTGSAVGMDKIIMKDIFKANDIPIVNYTWFLRSQYEENSEAVVDKIEEKLKYPMFVKPANLGSSIGISKAKNREGLIDAIDIAINYDRKIIVEEGVDNLIEINCSTIGNEQVISSVCEQPVSWEDFLSYDDKYLRQGSSKGMQSTVRRIPAPIPDEQTKEIQELSKKVFKVLDCSGVSRIDFMIDKSTGKVFVNEINTMPGSVAFYLWEPVGIKFTELIDKLIQYGIEAHKERNKNIYTFDSQVLVKASSGKAGGAKISK</sequence>
<comment type="catalytic activity">
    <reaction evidence="17 22">
        <text>2 D-alanine + ATP = D-alanyl-D-alanine + ADP + phosphate + H(+)</text>
        <dbReference type="Rhea" id="RHEA:11224"/>
        <dbReference type="ChEBI" id="CHEBI:15378"/>
        <dbReference type="ChEBI" id="CHEBI:30616"/>
        <dbReference type="ChEBI" id="CHEBI:43474"/>
        <dbReference type="ChEBI" id="CHEBI:57416"/>
        <dbReference type="ChEBI" id="CHEBI:57822"/>
        <dbReference type="ChEBI" id="CHEBI:456216"/>
        <dbReference type="EC" id="6.3.2.4"/>
    </reaction>
</comment>
<evidence type="ECO:0000259" key="27">
    <source>
        <dbReference type="PROSITE" id="PS50975"/>
    </source>
</evidence>
<dbReference type="InterPro" id="IPR000291">
    <property type="entry name" value="D-Ala_lig_Van_CS"/>
</dbReference>
<gene>
    <name evidence="22" type="primary">ddl</name>
    <name evidence="28" type="ORF">D4Z93_11130</name>
</gene>
<proteinExistence type="inferred from homology"/>
<feature type="binding site" evidence="24">
    <location>
        <begin position="330"/>
        <end position="331"/>
    </location>
    <ligand>
        <name>ATP</name>
        <dbReference type="ChEBI" id="CHEBI:30616"/>
    </ligand>
</feature>
<evidence type="ECO:0000256" key="22">
    <source>
        <dbReference type="HAMAP-Rule" id="MF_00047"/>
    </source>
</evidence>
<dbReference type="GO" id="GO:0008716">
    <property type="term" value="F:D-alanine-D-alanine ligase activity"/>
    <property type="evidence" value="ECO:0007669"/>
    <property type="project" value="UniProtKB-UniRule"/>
</dbReference>
<evidence type="ECO:0000256" key="25">
    <source>
        <dbReference type="PIRSR" id="PIRSR039102-3"/>
    </source>
</evidence>
<evidence type="ECO:0000256" key="8">
    <source>
        <dbReference type="ARBA" id="ARBA00022598"/>
    </source>
</evidence>
<evidence type="ECO:0000256" key="11">
    <source>
        <dbReference type="ARBA" id="ARBA00022840"/>
    </source>
</evidence>
<dbReference type="GO" id="GO:0046872">
    <property type="term" value="F:metal ion binding"/>
    <property type="evidence" value="ECO:0007669"/>
    <property type="project" value="UniProtKB-KW"/>
</dbReference>
<dbReference type="EMBL" id="CP032416">
    <property type="protein sequence ID" value="AYD41047.1"/>
    <property type="molecule type" value="Genomic_DNA"/>
</dbReference>
<feature type="domain" description="ATP-grasp" evidence="27">
    <location>
        <begin position="150"/>
        <end position="360"/>
    </location>
</feature>
<name>A0A386H5M2_9CLOT</name>
<comment type="pathway">
    <text evidence="18">Glycan biosynthesis.</text>
</comment>
<dbReference type="EC" id="6.3.2.4" evidence="6 22"/>
<keyword evidence="12 25" id="KW-0460">Magnesium</keyword>
<comment type="pathway">
    <text evidence="4 22">Cell wall biogenesis; peptidoglycan biosynthesis.</text>
</comment>
<evidence type="ECO:0000256" key="3">
    <source>
        <dbReference type="ARBA" id="ARBA00004496"/>
    </source>
</evidence>
<dbReference type="Gene3D" id="3.40.50.20">
    <property type="match status" value="1"/>
</dbReference>